<reference evidence="1 2" key="1">
    <citation type="submission" date="2012-06" db="EMBL/GenBank/DDBJ databases">
        <title>Complete genome of Terriglobus roseus DSM 18391.</title>
        <authorList>
            <consortium name="US DOE Joint Genome Institute (JGI-PGF)"/>
            <person name="Lucas S."/>
            <person name="Copeland A."/>
            <person name="Lapidus A."/>
            <person name="Glavina del Rio T."/>
            <person name="Dalin E."/>
            <person name="Tice H."/>
            <person name="Bruce D."/>
            <person name="Goodwin L."/>
            <person name="Pitluck S."/>
            <person name="Peters L."/>
            <person name="Mikhailova N."/>
            <person name="Munk A.C.C."/>
            <person name="Kyrpides N."/>
            <person name="Mavromatis K."/>
            <person name="Ivanova N."/>
            <person name="Brettin T."/>
            <person name="Detter J.C."/>
            <person name="Han C."/>
            <person name="Larimer F."/>
            <person name="Land M."/>
            <person name="Hauser L."/>
            <person name="Markowitz V."/>
            <person name="Cheng J.-F."/>
            <person name="Hugenholtz P."/>
            <person name="Woyke T."/>
            <person name="Wu D."/>
            <person name="Brambilla E."/>
            <person name="Klenk H.-P."/>
            <person name="Eisen J.A."/>
        </authorList>
    </citation>
    <scope>NUCLEOTIDE SEQUENCE [LARGE SCALE GENOMIC DNA]</scope>
    <source>
        <strain evidence="2">DSM 18391 / NRRL B-41598 / KBS 63</strain>
    </source>
</reference>
<dbReference type="Pfam" id="PF22558">
    <property type="entry name" value="REase-ARP"/>
    <property type="match status" value="1"/>
</dbReference>
<dbReference type="OrthoDB" id="116667at2"/>
<dbReference type="EMBL" id="CP003379">
    <property type="protein sequence ID" value="AFL87853.1"/>
    <property type="molecule type" value="Genomic_DNA"/>
</dbReference>
<gene>
    <name evidence="1" type="ordered locus">Terro_1546</name>
</gene>
<protein>
    <submittedName>
        <fullName evidence="1">Uncharacterized protein</fullName>
    </submittedName>
</protein>
<dbReference type="Proteomes" id="UP000006056">
    <property type="component" value="Chromosome"/>
</dbReference>
<name>I3ZF35_TERRK</name>
<organism evidence="1 2">
    <name type="scientific">Terriglobus roseus (strain DSM 18391 / NRRL B-41598 / KBS 63)</name>
    <dbReference type="NCBI Taxonomy" id="926566"/>
    <lineage>
        <taxon>Bacteria</taxon>
        <taxon>Pseudomonadati</taxon>
        <taxon>Acidobacteriota</taxon>
        <taxon>Terriglobia</taxon>
        <taxon>Terriglobales</taxon>
        <taxon>Acidobacteriaceae</taxon>
        <taxon>Terriglobus</taxon>
    </lineage>
</organism>
<dbReference type="AlphaFoldDB" id="I3ZF35"/>
<evidence type="ECO:0000313" key="1">
    <source>
        <dbReference type="EMBL" id="AFL87853.1"/>
    </source>
</evidence>
<dbReference type="InterPro" id="IPR054333">
    <property type="entry name" value="REase-ARP-assoc"/>
</dbReference>
<dbReference type="KEGG" id="trs:Terro_1546"/>
<dbReference type="eggNOG" id="ENOG502ZCIF">
    <property type="taxonomic scope" value="Bacteria"/>
</dbReference>
<dbReference type="HOGENOM" id="CLU_972423_0_0_0"/>
<dbReference type="RefSeq" id="WP_014785422.1">
    <property type="nucleotide sequence ID" value="NC_018014.1"/>
</dbReference>
<accession>I3ZF35</accession>
<proteinExistence type="predicted"/>
<dbReference type="STRING" id="926566.Terro_1546"/>
<keyword evidence="2" id="KW-1185">Reference proteome</keyword>
<sequence>MPARSTLPEAAPQTASQLRRELSERNLALAAEHAHETTYGSIASVLYREDETGNHGNFFPASYKRIRANAAWSQRLAKAYTASSRIVRGNERERAELDCSNSSDALLMNIFCHPKTLQSKPLQALLHIEPDAQPEFGVRVRTPIANDLEDRTEADMRLGDLLVEAKLSESNFQTARADLMARYQDFELFFDTERLPRTRGQFRGYQLLRGVLAAAHHDARFAVLCDARRPDLREEWFAVIACIHASALRSRMLFLTWQEIATTLPRPLQAFLSAKYGIHS</sequence>
<evidence type="ECO:0000313" key="2">
    <source>
        <dbReference type="Proteomes" id="UP000006056"/>
    </source>
</evidence>